<name>A0A2P9AXV7_9HYPH</name>
<proteinExistence type="predicted"/>
<gene>
    <name evidence="1" type="ORF">BQ8482_960009</name>
</gene>
<protein>
    <submittedName>
        <fullName evidence="1">Uncharacterized protein</fullName>
    </submittedName>
</protein>
<accession>A0A2P9AXV7</accession>
<evidence type="ECO:0000313" key="2">
    <source>
        <dbReference type="Proteomes" id="UP000245698"/>
    </source>
</evidence>
<dbReference type="EMBL" id="FUIG01000110">
    <property type="protein sequence ID" value="SJM36042.1"/>
    <property type="molecule type" value="Genomic_DNA"/>
</dbReference>
<dbReference type="Proteomes" id="UP000245698">
    <property type="component" value="Unassembled WGS sequence"/>
</dbReference>
<dbReference type="AlphaFoldDB" id="A0A2P9AXV7"/>
<evidence type="ECO:0000313" key="1">
    <source>
        <dbReference type="EMBL" id="SJM36042.1"/>
    </source>
</evidence>
<keyword evidence="2" id="KW-1185">Reference proteome</keyword>
<reference evidence="2" key="1">
    <citation type="submission" date="2016-12" db="EMBL/GenBank/DDBJ databases">
        <authorList>
            <person name="Brunel B."/>
        </authorList>
    </citation>
    <scope>NUCLEOTIDE SEQUENCE [LARGE SCALE GENOMIC DNA]</scope>
</reference>
<dbReference type="RefSeq" id="WP_123152131.1">
    <property type="nucleotide sequence ID" value="NZ_FUIG01000110.1"/>
</dbReference>
<organism evidence="1 2">
    <name type="scientific">Mesorhizobium delmotii</name>
    <dbReference type="NCBI Taxonomy" id="1631247"/>
    <lineage>
        <taxon>Bacteria</taxon>
        <taxon>Pseudomonadati</taxon>
        <taxon>Pseudomonadota</taxon>
        <taxon>Alphaproteobacteria</taxon>
        <taxon>Hyphomicrobiales</taxon>
        <taxon>Phyllobacteriaceae</taxon>
        <taxon>Mesorhizobium</taxon>
    </lineage>
</organism>
<sequence>MLDRMVDAPPALAAAILWDAWEQVSPLQHHQP</sequence>